<dbReference type="KEGG" id="cel:CELE_F38B2.2"/>
<dbReference type="FunCoup" id="Q20138">
    <property type="interactions" value="1522"/>
</dbReference>
<dbReference type="InParanoid" id="Q20138"/>
<dbReference type="CTD" id="185449"/>
<sequence>MNSIQFGFFLVLGVQCWSNEQLMIAVTKACPADYYYCPKREYGIFSGTRWEWDVDAIIKSEMGEIFRRSRFLNKDTLKGLQDSFCCSEGPCLTRCGIYPKTEIDLIQKFPSNAMDILNLNLPQIEVHRPAVMEWMNTIKQKSAQKNSYPAEIEDFFDTVHANQDIIRERLDQDN</sequence>
<dbReference type="PANTHER" id="PTHR36953">
    <property type="entry name" value="PROTEIN CBG07386-RELATED"/>
    <property type="match status" value="1"/>
</dbReference>
<evidence type="ECO:0000256" key="1">
    <source>
        <dbReference type="SAM" id="SignalP"/>
    </source>
</evidence>
<keyword evidence="3" id="KW-1185">Reference proteome</keyword>
<dbReference type="Bgee" id="WBGene00009529">
    <property type="expression patterns" value="Expressed in larva and 4 other cell types or tissues"/>
</dbReference>
<dbReference type="Proteomes" id="UP000001940">
    <property type="component" value="Chromosome X"/>
</dbReference>
<evidence type="ECO:0000313" key="2">
    <source>
        <dbReference type="EMBL" id="CAA90362.1"/>
    </source>
</evidence>
<feature type="chain" id="PRO_5004198956" evidence="1">
    <location>
        <begin position="19"/>
        <end position="174"/>
    </location>
</feature>
<feature type="signal peptide" evidence="1">
    <location>
        <begin position="1"/>
        <end position="18"/>
    </location>
</feature>
<accession>Q20138</accession>
<name>Q20138_CAEEL</name>
<gene>
    <name evidence="2" type="ORF">CELE_F38B2.2</name>
    <name evidence="2 4" type="ORF">F38B2.2</name>
</gene>
<dbReference type="OrthoDB" id="5799852at2759"/>
<dbReference type="PaxDb" id="6239-F38B2.2"/>
<dbReference type="RefSeq" id="NP_509882.1">
    <property type="nucleotide sequence ID" value="NM_077481.1"/>
</dbReference>
<dbReference type="WormBase" id="F38B2.2">
    <property type="protein sequence ID" value="CE02216"/>
    <property type="gene ID" value="WBGene00009529"/>
</dbReference>
<dbReference type="UCSC" id="F38B2.2">
    <property type="organism name" value="c. elegans"/>
</dbReference>
<organism evidence="2 3">
    <name type="scientific">Caenorhabditis elegans</name>
    <dbReference type="NCBI Taxonomy" id="6239"/>
    <lineage>
        <taxon>Eukaryota</taxon>
        <taxon>Metazoa</taxon>
        <taxon>Ecdysozoa</taxon>
        <taxon>Nematoda</taxon>
        <taxon>Chromadorea</taxon>
        <taxon>Rhabditida</taxon>
        <taxon>Rhabditina</taxon>
        <taxon>Rhabditomorpha</taxon>
        <taxon>Rhabditoidea</taxon>
        <taxon>Rhabditidae</taxon>
        <taxon>Peloderinae</taxon>
        <taxon>Caenorhabditis</taxon>
    </lineage>
</organism>
<proteinExistence type="predicted"/>
<dbReference type="HOGENOM" id="CLU_099988_0_0_1"/>
<dbReference type="InterPro" id="IPR040437">
    <property type="entry name" value="F10E9.3-like"/>
</dbReference>
<dbReference type="SMR" id="Q20138"/>
<keyword evidence="1" id="KW-0732">Signal</keyword>
<dbReference type="PIR" id="T21945">
    <property type="entry name" value="T21945"/>
</dbReference>
<protein>
    <submittedName>
        <fullName evidence="2">Uncharacterized protein</fullName>
    </submittedName>
</protein>
<evidence type="ECO:0000313" key="4">
    <source>
        <dbReference type="WormBase" id="F38B2.2"/>
    </source>
</evidence>
<dbReference type="AlphaFoldDB" id="Q20138"/>
<dbReference type="OMA" id="CSEGPCL"/>
<dbReference type="eggNOG" id="ENOG502TI4W">
    <property type="taxonomic scope" value="Eukaryota"/>
</dbReference>
<evidence type="ECO:0000313" key="3">
    <source>
        <dbReference type="Proteomes" id="UP000001940"/>
    </source>
</evidence>
<dbReference type="PANTHER" id="PTHR36953:SF1">
    <property type="entry name" value="PROTEIN CBG17380"/>
    <property type="match status" value="1"/>
</dbReference>
<dbReference type="GeneID" id="185449"/>
<dbReference type="AGR" id="WB:WBGene00009529"/>
<dbReference type="PhylomeDB" id="Q20138"/>
<reference evidence="2 3" key="1">
    <citation type="journal article" date="1998" name="Science">
        <title>Genome sequence of the nematode C. elegans: a platform for investigating biology.</title>
        <authorList>
            <consortium name="The C. elegans sequencing consortium"/>
            <person name="Sulson J.E."/>
            <person name="Waterston R."/>
        </authorList>
    </citation>
    <scope>NUCLEOTIDE SEQUENCE [LARGE SCALE GENOMIC DNA]</scope>
    <source>
        <strain evidence="2 3">Bristol N2</strain>
    </source>
</reference>
<dbReference type="EMBL" id="BX284606">
    <property type="protein sequence ID" value="CAA90362.1"/>
    <property type="molecule type" value="Genomic_DNA"/>
</dbReference>